<proteinExistence type="predicted"/>
<reference evidence="2" key="1">
    <citation type="submission" date="2022-04" db="EMBL/GenBank/DDBJ databases">
        <title>Mucilaginibacter sp. RS28 isolated from freshwater.</title>
        <authorList>
            <person name="Ko S.-R."/>
        </authorList>
    </citation>
    <scope>NUCLEOTIDE SEQUENCE</scope>
    <source>
        <strain evidence="2">RS28</strain>
    </source>
</reference>
<protein>
    <submittedName>
        <fullName evidence="2">Glycosyltransferase family 4 protein</fullName>
    </submittedName>
</protein>
<evidence type="ECO:0000313" key="2">
    <source>
        <dbReference type="EMBL" id="MCJ8210228.1"/>
    </source>
</evidence>
<sequence>MKITIIYGAFLPVPTLLGGAVEKMWIALAKEFVANGHEVVQICRQYEGMASDEVVDGLKYHRVKGYSAPESGLLYKIFDLFYTRRAIRKVPIDTDIIVTNTFWAPLLLSASFNKRVMVDVQRMPKGQMKFYKKSRRLRANSTPVAVAIKAELSSDLHSKVITVPNPLPFKVIDQVDLVDKKKEILYVGRVHPEKGLHLLLSAFKGIDTDWVLKIVGPVDVSAGGGGEQYLNKLKAEANERVQFVGPVYDTQKLNSYYSDAAVFVYPSVAEKGETFGLAPLEAMAWGCVPVVSNLLCFKDFIEDQKNGAIFDHRQPNAVDLLKAAIEALLEDSATRKKMAEESVKVRISHSTASIASQFLNEFKLMLNETS</sequence>
<dbReference type="EMBL" id="JALJEJ010000004">
    <property type="protein sequence ID" value="MCJ8210228.1"/>
    <property type="molecule type" value="Genomic_DNA"/>
</dbReference>
<name>A0A9X2BDD0_9SPHI</name>
<keyword evidence="3" id="KW-1185">Reference proteome</keyword>
<organism evidence="2 3">
    <name type="scientific">Mucilaginibacter straminoryzae</name>
    <dbReference type="NCBI Taxonomy" id="2932774"/>
    <lineage>
        <taxon>Bacteria</taxon>
        <taxon>Pseudomonadati</taxon>
        <taxon>Bacteroidota</taxon>
        <taxon>Sphingobacteriia</taxon>
        <taxon>Sphingobacteriales</taxon>
        <taxon>Sphingobacteriaceae</taxon>
        <taxon>Mucilaginibacter</taxon>
    </lineage>
</organism>
<dbReference type="CDD" id="cd03801">
    <property type="entry name" value="GT4_PimA-like"/>
    <property type="match status" value="1"/>
</dbReference>
<gene>
    <name evidence="2" type="ORF">MUY27_10940</name>
</gene>
<dbReference type="PANTHER" id="PTHR12526">
    <property type="entry name" value="GLYCOSYLTRANSFERASE"/>
    <property type="match status" value="1"/>
</dbReference>
<dbReference type="GO" id="GO:0016757">
    <property type="term" value="F:glycosyltransferase activity"/>
    <property type="evidence" value="ECO:0007669"/>
    <property type="project" value="InterPro"/>
</dbReference>
<dbReference type="RefSeq" id="WP_245130065.1">
    <property type="nucleotide sequence ID" value="NZ_JALJEJ010000004.1"/>
</dbReference>
<dbReference type="Gene3D" id="3.40.50.2000">
    <property type="entry name" value="Glycogen Phosphorylase B"/>
    <property type="match status" value="2"/>
</dbReference>
<dbReference type="Proteomes" id="UP001139450">
    <property type="component" value="Unassembled WGS sequence"/>
</dbReference>
<dbReference type="AlphaFoldDB" id="A0A9X2BDD0"/>
<dbReference type="PANTHER" id="PTHR12526:SF634">
    <property type="entry name" value="BLL3361 PROTEIN"/>
    <property type="match status" value="1"/>
</dbReference>
<evidence type="ECO:0000313" key="3">
    <source>
        <dbReference type="Proteomes" id="UP001139450"/>
    </source>
</evidence>
<feature type="domain" description="Glycosyl transferase family 1" evidence="1">
    <location>
        <begin position="174"/>
        <end position="342"/>
    </location>
</feature>
<comment type="caution">
    <text evidence="2">The sequence shown here is derived from an EMBL/GenBank/DDBJ whole genome shotgun (WGS) entry which is preliminary data.</text>
</comment>
<evidence type="ECO:0000259" key="1">
    <source>
        <dbReference type="Pfam" id="PF00534"/>
    </source>
</evidence>
<dbReference type="InterPro" id="IPR001296">
    <property type="entry name" value="Glyco_trans_1"/>
</dbReference>
<accession>A0A9X2BDD0</accession>
<dbReference type="Pfam" id="PF00534">
    <property type="entry name" value="Glycos_transf_1"/>
    <property type="match status" value="1"/>
</dbReference>
<dbReference type="SUPFAM" id="SSF53756">
    <property type="entry name" value="UDP-Glycosyltransferase/glycogen phosphorylase"/>
    <property type="match status" value="1"/>
</dbReference>